<name>A0A953LBR3_9BACT</name>
<protein>
    <submittedName>
        <fullName evidence="1">Glycoside hydrolase</fullName>
    </submittedName>
</protein>
<evidence type="ECO:0000313" key="2">
    <source>
        <dbReference type="Proteomes" id="UP000753961"/>
    </source>
</evidence>
<dbReference type="CDD" id="cd15482">
    <property type="entry name" value="Sialidase_non-viral"/>
    <property type="match status" value="1"/>
</dbReference>
<dbReference type="SUPFAM" id="SSF50939">
    <property type="entry name" value="Sialidases"/>
    <property type="match status" value="1"/>
</dbReference>
<dbReference type="AlphaFoldDB" id="A0A953LBR3"/>
<dbReference type="Proteomes" id="UP000753961">
    <property type="component" value="Unassembled WGS sequence"/>
</dbReference>
<dbReference type="Gene3D" id="2.120.10.10">
    <property type="match status" value="1"/>
</dbReference>
<dbReference type="InterPro" id="IPR036278">
    <property type="entry name" value="Sialidase_sf"/>
</dbReference>
<dbReference type="GO" id="GO:0016787">
    <property type="term" value="F:hydrolase activity"/>
    <property type="evidence" value="ECO:0007669"/>
    <property type="project" value="UniProtKB-KW"/>
</dbReference>
<reference evidence="1" key="1">
    <citation type="submission" date="2021-06" db="EMBL/GenBank/DDBJ databases">
        <title>44 bacteria genomes isolated from Dapeng, Shenzhen.</title>
        <authorList>
            <person name="Zheng W."/>
            <person name="Yu S."/>
            <person name="Huang Y."/>
        </authorList>
    </citation>
    <scope>NUCLEOTIDE SEQUENCE</scope>
    <source>
        <strain evidence="1">DP5N28-2</strain>
    </source>
</reference>
<accession>A0A953LBR3</accession>
<comment type="caution">
    <text evidence="1">The sequence shown here is derived from an EMBL/GenBank/DDBJ whole genome shotgun (WGS) entry which is preliminary data.</text>
</comment>
<organism evidence="1 2">
    <name type="scientific">Membranihabitans marinus</name>
    <dbReference type="NCBI Taxonomy" id="1227546"/>
    <lineage>
        <taxon>Bacteria</taxon>
        <taxon>Pseudomonadati</taxon>
        <taxon>Bacteroidota</taxon>
        <taxon>Saprospiria</taxon>
        <taxon>Saprospirales</taxon>
        <taxon>Saprospiraceae</taxon>
        <taxon>Membranihabitans</taxon>
    </lineage>
</organism>
<keyword evidence="1" id="KW-0378">Hydrolase</keyword>
<proteinExistence type="predicted"/>
<gene>
    <name evidence="1" type="ORF">KUV50_02250</name>
</gene>
<dbReference type="RefSeq" id="WP_222578453.1">
    <property type="nucleotide sequence ID" value="NZ_JAHVHU010000002.1"/>
</dbReference>
<keyword evidence="2" id="KW-1185">Reference proteome</keyword>
<evidence type="ECO:0000313" key="1">
    <source>
        <dbReference type="EMBL" id="MBY5956939.1"/>
    </source>
</evidence>
<sequence length="427" mass="48434">MKRKVLESSRRNFVKGVSTLIVTSKFGLNQFRINKLFSPMTHDGLKVIDKEVVFVGDQVDGFYRPVSSEFIFSQFPEIPEVPESIPVHFPWKVETSATFPERSLNGFGALNEGIYSEGPNILQIIATTPGKPDTKGGSPSYKNWYRVSNDSGKTFSDFRLIVLEGNSENNPIDGVEIGRNGYTIPFTSVIFRSHQGELMVPIHLHPWDEKKKEIYNPANAYLFGDSGVLIGKWAPDFKDVAWKFGNWLRIDHQLSTRGLFEPSVAELKTDGRFAMVMRGSNHTQADLPGYTWLSFSNDQCRTWSDPVPFTYSNGKNFYTPASCSTLFRSEKTGTLYWIGNVLPENSNGNNPRNPLVIGRVDEHNFGLIKESIVGIDFRHKESESENVELSNYKIMEHADLDEILIALTRREKGKWAQAPSWYRIELS</sequence>
<dbReference type="EMBL" id="JAHVHU010000002">
    <property type="protein sequence ID" value="MBY5956939.1"/>
    <property type="molecule type" value="Genomic_DNA"/>
</dbReference>